<dbReference type="PRINTS" id="PR01036">
    <property type="entry name" value="TCRTETB"/>
</dbReference>
<feature type="domain" description="Major facilitator superfamily (MFS) profile" evidence="7">
    <location>
        <begin position="52"/>
        <end position="544"/>
    </location>
</feature>
<keyword evidence="3 6" id="KW-1133">Transmembrane helix</keyword>
<dbReference type="AlphaFoldDB" id="A0A0D2AMS4"/>
<feature type="transmembrane region" description="Helical" evidence="6">
    <location>
        <begin position="118"/>
        <end position="136"/>
    </location>
</feature>
<organism evidence="8 9">
    <name type="scientific">Verruconis gallopava</name>
    <dbReference type="NCBI Taxonomy" id="253628"/>
    <lineage>
        <taxon>Eukaryota</taxon>
        <taxon>Fungi</taxon>
        <taxon>Dikarya</taxon>
        <taxon>Ascomycota</taxon>
        <taxon>Pezizomycotina</taxon>
        <taxon>Dothideomycetes</taxon>
        <taxon>Pleosporomycetidae</taxon>
        <taxon>Venturiales</taxon>
        <taxon>Sympoventuriaceae</taxon>
        <taxon>Verruconis</taxon>
    </lineage>
</organism>
<evidence type="ECO:0000313" key="8">
    <source>
        <dbReference type="EMBL" id="KIW07815.1"/>
    </source>
</evidence>
<name>A0A0D2AMS4_9PEZI</name>
<sequence>MSNMANLSTPVEAHLEKAKTVEEPVSSRSSQTSTSTPPALPVFNPGWRFKLAFSSLSVVTLMVALDATSLSVALPVMAKALGGSAIEAFWSGTSFLLTSTVFQPVLGNFSHIFGRKPLILGSLVLFGIGAIVAAVANNFTVILVGRSIQGIGGGGVIALTEIISTDMVPLRERGKWFAFISSMWALGTVIGPLLGGGLAQAGEWRWIFWINLPFIGIGGTMVILFLKLNFPTSDFAEKLRRVDWIGTVVFVAATVGFLIPITWGGVQYSWSSWRTLVPLLVCAAALIGFVAYEEWLERRGREPTIRMSVLKHRTAAVTYATTFLHGMILWSIVYYLPLYYEAVKEYSPILSGVALFPQSFTVAPASMAVGIAIAITGKYTIFTWTGWAITVLGMGLLTLLDIGTSVPAWIFLNLVSGLGTGVLFSAMALAVQAASTNENMDYAVTLFSFFRGAGQTVGVAVGGVIFQNQMKKEILKRSIIAANANEWSQDASGLVAILKAMADGPVKHALQEAYVDANKMVWIVMTALAGVAFIISLWTEALPLDRALETEQSFKHKEKHADEEESKAAT</sequence>
<evidence type="ECO:0000256" key="5">
    <source>
        <dbReference type="SAM" id="MobiDB-lite"/>
    </source>
</evidence>
<dbReference type="PROSITE" id="PS50850">
    <property type="entry name" value="MFS"/>
    <property type="match status" value="1"/>
</dbReference>
<feature type="transmembrane region" description="Helical" evidence="6">
    <location>
        <begin position="51"/>
        <end position="76"/>
    </location>
</feature>
<dbReference type="HOGENOM" id="CLU_000960_22_0_1"/>
<dbReference type="PANTHER" id="PTHR23501:SF59">
    <property type="entry name" value="MAJOR FACILITATOR SUPERFAMILY (MFS) PROFILE DOMAIN-CONTAINING PROTEIN-RELATED"/>
    <property type="match status" value="1"/>
</dbReference>
<dbReference type="Gene3D" id="1.20.1720.10">
    <property type="entry name" value="Multidrug resistance protein D"/>
    <property type="match status" value="1"/>
</dbReference>
<feature type="transmembrane region" description="Helical" evidence="6">
    <location>
        <begin position="242"/>
        <end position="263"/>
    </location>
</feature>
<keyword evidence="2 6" id="KW-0812">Transmembrane</keyword>
<dbReference type="SUPFAM" id="SSF103473">
    <property type="entry name" value="MFS general substrate transporter"/>
    <property type="match status" value="1"/>
</dbReference>
<dbReference type="InterPro" id="IPR011701">
    <property type="entry name" value="MFS"/>
</dbReference>
<feature type="transmembrane region" description="Helical" evidence="6">
    <location>
        <begin position="275"/>
        <end position="295"/>
    </location>
</feature>
<dbReference type="OrthoDB" id="2351791at2759"/>
<evidence type="ECO:0000256" key="6">
    <source>
        <dbReference type="SAM" id="Phobius"/>
    </source>
</evidence>
<gene>
    <name evidence="8" type="ORF">PV09_01735</name>
</gene>
<dbReference type="VEuPathDB" id="FungiDB:PV09_01735"/>
<keyword evidence="4 6" id="KW-0472">Membrane</keyword>
<dbReference type="InterPro" id="IPR020846">
    <property type="entry name" value="MFS_dom"/>
</dbReference>
<dbReference type="FunFam" id="1.20.1250.20:FF:000504">
    <property type="entry name" value="Similar to MFS multidrug transporter"/>
    <property type="match status" value="1"/>
</dbReference>
<feature type="transmembrane region" description="Helical" evidence="6">
    <location>
        <begin position="406"/>
        <end position="431"/>
    </location>
</feature>
<comment type="subcellular location">
    <subcellularLocation>
        <location evidence="1">Membrane</location>
        <topology evidence="1">Multi-pass membrane protein</topology>
    </subcellularLocation>
</comment>
<dbReference type="Proteomes" id="UP000053259">
    <property type="component" value="Unassembled WGS sequence"/>
</dbReference>
<feature type="transmembrane region" description="Helical" evidence="6">
    <location>
        <begin position="88"/>
        <end position="106"/>
    </location>
</feature>
<dbReference type="Gene3D" id="1.20.1250.20">
    <property type="entry name" value="MFS general substrate transporter like domains"/>
    <property type="match status" value="1"/>
</dbReference>
<feature type="transmembrane region" description="Helical" evidence="6">
    <location>
        <begin position="206"/>
        <end position="230"/>
    </location>
</feature>
<proteinExistence type="predicted"/>
<dbReference type="EMBL" id="KN847532">
    <property type="protein sequence ID" value="KIW07815.1"/>
    <property type="molecule type" value="Genomic_DNA"/>
</dbReference>
<dbReference type="GO" id="GO:0022857">
    <property type="term" value="F:transmembrane transporter activity"/>
    <property type="evidence" value="ECO:0007669"/>
    <property type="project" value="InterPro"/>
</dbReference>
<evidence type="ECO:0000256" key="4">
    <source>
        <dbReference type="ARBA" id="ARBA00023136"/>
    </source>
</evidence>
<evidence type="ECO:0000256" key="2">
    <source>
        <dbReference type="ARBA" id="ARBA00022692"/>
    </source>
</evidence>
<dbReference type="FunFam" id="1.20.1720.10:FF:000018">
    <property type="entry name" value="Putative MFS multidrug transporter"/>
    <property type="match status" value="1"/>
</dbReference>
<dbReference type="RefSeq" id="XP_016217684.1">
    <property type="nucleotide sequence ID" value="XM_016354672.1"/>
</dbReference>
<feature type="region of interest" description="Disordered" evidence="5">
    <location>
        <begin position="18"/>
        <end position="37"/>
    </location>
</feature>
<feature type="compositionally biased region" description="Low complexity" evidence="5">
    <location>
        <begin position="26"/>
        <end position="36"/>
    </location>
</feature>
<dbReference type="InterPro" id="IPR036259">
    <property type="entry name" value="MFS_trans_sf"/>
</dbReference>
<evidence type="ECO:0000256" key="3">
    <source>
        <dbReference type="ARBA" id="ARBA00022989"/>
    </source>
</evidence>
<feature type="transmembrane region" description="Helical" evidence="6">
    <location>
        <begin position="443"/>
        <end position="466"/>
    </location>
</feature>
<feature type="transmembrane region" description="Helical" evidence="6">
    <location>
        <begin position="316"/>
        <end position="337"/>
    </location>
</feature>
<evidence type="ECO:0000313" key="9">
    <source>
        <dbReference type="Proteomes" id="UP000053259"/>
    </source>
</evidence>
<dbReference type="Pfam" id="PF07690">
    <property type="entry name" value="MFS_1"/>
    <property type="match status" value="1"/>
</dbReference>
<evidence type="ECO:0000256" key="1">
    <source>
        <dbReference type="ARBA" id="ARBA00004141"/>
    </source>
</evidence>
<evidence type="ECO:0000259" key="7">
    <source>
        <dbReference type="PROSITE" id="PS50850"/>
    </source>
</evidence>
<dbReference type="InParanoid" id="A0A0D2AMS4"/>
<dbReference type="GO" id="GO:0005886">
    <property type="term" value="C:plasma membrane"/>
    <property type="evidence" value="ECO:0007669"/>
    <property type="project" value="TreeGrafter"/>
</dbReference>
<feature type="transmembrane region" description="Helical" evidence="6">
    <location>
        <begin position="176"/>
        <end position="194"/>
    </location>
</feature>
<feature type="transmembrane region" description="Helical" evidence="6">
    <location>
        <begin position="520"/>
        <end position="538"/>
    </location>
</feature>
<dbReference type="GeneID" id="27309708"/>
<keyword evidence="9" id="KW-1185">Reference proteome</keyword>
<reference evidence="8 9" key="1">
    <citation type="submission" date="2015-01" db="EMBL/GenBank/DDBJ databases">
        <title>The Genome Sequence of Ochroconis gallopava CBS43764.</title>
        <authorList>
            <consortium name="The Broad Institute Genomics Platform"/>
            <person name="Cuomo C."/>
            <person name="de Hoog S."/>
            <person name="Gorbushina A."/>
            <person name="Stielow B."/>
            <person name="Teixiera M."/>
            <person name="Abouelleil A."/>
            <person name="Chapman S.B."/>
            <person name="Priest M."/>
            <person name="Young S.K."/>
            <person name="Wortman J."/>
            <person name="Nusbaum C."/>
            <person name="Birren B."/>
        </authorList>
    </citation>
    <scope>NUCLEOTIDE SEQUENCE [LARGE SCALE GENOMIC DNA]</scope>
    <source>
        <strain evidence="8 9">CBS 43764</strain>
    </source>
</reference>
<protein>
    <recommendedName>
        <fullName evidence="7">Major facilitator superfamily (MFS) profile domain-containing protein</fullName>
    </recommendedName>
</protein>
<accession>A0A0D2AMS4</accession>
<feature type="transmembrane region" description="Helical" evidence="6">
    <location>
        <begin position="349"/>
        <end position="374"/>
    </location>
</feature>
<feature type="transmembrane region" description="Helical" evidence="6">
    <location>
        <begin position="381"/>
        <end position="400"/>
    </location>
</feature>
<dbReference type="PANTHER" id="PTHR23501">
    <property type="entry name" value="MAJOR FACILITATOR SUPERFAMILY"/>
    <property type="match status" value="1"/>
</dbReference>